<evidence type="ECO:0000313" key="3">
    <source>
        <dbReference type="EMBL" id="KAK9012340.1"/>
    </source>
</evidence>
<feature type="compositionally biased region" description="Pro residues" evidence="1">
    <location>
        <begin position="174"/>
        <end position="184"/>
    </location>
</feature>
<dbReference type="PANTHER" id="PTHR10677">
    <property type="entry name" value="UBIQUILIN"/>
    <property type="match status" value="1"/>
</dbReference>
<evidence type="ECO:0000259" key="2">
    <source>
        <dbReference type="SMART" id="SM00727"/>
    </source>
</evidence>
<name>A0ABR2RHD1_9ROSI</name>
<protein>
    <recommendedName>
        <fullName evidence="2">STI1 domain-containing protein</fullName>
    </recommendedName>
</protein>
<feature type="region of interest" description="Disordered" evidence="1">
    <location>
        <begin position="146"/>
        <end position="184"/>
    </location>
</feature>
<organism evidence="3 4">
    <name type="scientific">Hibiscus sabdariffa</name>
    <name type="common">roselle</name>
    <dbReference type="NCBI Taxonomy" id="183260"/>
    <lineage>
        <taxon>Eukaryota</taxon>
        <taxon>Viridiplantae</taxon>
        <taxon>Streptophyta</taxon>
        <taxon>Embryophyta</taxon>
        <taxon>Tracheophyta</taxon>
        <taxon>Spermatophyta</taxon>
        <taxon>Magnoliopsida</taxon>
        <taxon>eudicotyledons</taxon>
        <taxon>Gunneridae</taxon>
        <taxon>Pentapetalae</taxon>
        <taxon>rosids</taxon>
        <taxon>malvids</taxon>
        <taxon>Malvales</taxon>
        <taxon>Malvaceae</taxon>
        <taxon>Malvoideae</taxon>
        <taxon>Hibiscus</taxon>
    </lineage>
</organism>
<accession>A0ABR2RHD1</accession>
<dbReference type="Proteomes" id="UP001396334">
    <property type="component" value="Unassembled WGS sequence"/>
</dbReference>
<feature type="domain" description="STI1" evidence="2">
    <location>
        <begin position="65"/>
        <end position="102"/>
    </location>
</feature>
<sequence>MLRGLELRSHRPLGSLGTGSRRSSRAGLRASLFPGLGFGGLGGSAGLFEAELPDFGQLQQQLSRNPDIMRELMNVPAVRNLMNDPDMIRNLIMNNPQIAEELSNIESSPKGFNMLRHVYETVQETFLNATTLAGATGKGGADPFAALLGTQGGNQVRDGSTNQSSPASGITPDAPAPNKNPLPNPWSSSSGYPLLLSCNFLLISNHSSKCFIFEAVIWGFSSVDLLSEDGGGSSPQASAGLGGLSLPSFEGLFGAMQDTNSLNQLMQNPAISQMMQSLLSNPQYMNQVLGLSPQVQSLVGSNSQLREVMQNSQFLRQLTSPEMMQQSLLSLLGRSQPSECMIVSF</sequence>
<feature type="compositionally biased region" description="Polar residues" evidence="1">
    <location>
        <begin position="153"/>
        <end position="168"/>
    </location>
</feature>
<proteinExistence type="predicted"/>
<keyword evidence="4" id="KW-1185">Reference proteome</keyword>
<reference evidence="3 4" key="1">
    <citation type="journal article" date="2024" name="G3 (Bethesda)">
        <title>Genome assembly of Hibiscus sabdariffa L. provides insights into metabolisms of medicinal natural products.</title>
        <authorList>
            <person name="Kim T."/>
        </authorList>
    </citation>
    <scope>NUCLEOTIDE SEQUENCE [LARGE SCALE GENOMIC DNA]</scope>
    <source>
        <strain evidence="3">TK-2024</strain>
        <tissue evidence="3">Old leaves</tissue>
    </source>
</reference>
<evidence type="ECO:0000313" key="4">
    <source>
        <dbReference type="Proteomes" id="UP001396334"/>
    </source>
</evidence>
<dbReference type="InterPro" id="IPR006636">
    <property type="entry name" value="STI1_HS-bd"/>
</dbReference>
<dbReference type="SMART" id="SM00727">
    <property type="entry name" value="STI1"/>
    <property type="match status" value="3"/>
</dbReference>
<dbReference type="PANTHER" id="PTHR10677:SF53">
    <property type="entry name" value="UBIQUILIN-RELATED"/>
    <property type="match status" value="1"/>
</dbReference>
<feature type="domain" description="STI1" evidence="2">
    <location>
        <begin position="249"/>
        <end position="288"/>
    </location>
</feature>
<dbReference type="InterPro" id="IPR015496">
    <property type="entry name" value="Ubiquilin"/>
</dbReference>
<evidence type="ECO:0000256" key="1">
    <source>
        <dbReference type="SAM" id="MobiDB-lite"/>
    </source>
</evidence>
<dbReference type="EMBL" id="JBBPBN010000022">
    <property type="protein sequence ID" value="KAK9012340.1"/>
    <property type="molecule type" value="Genomic_DNA"/>
</dbReference>
<comment type="caution">
    <text evidence="3">The sequence shown here is derived from an EMBL/GenBank/DDBJ whole genome shotgun (WGS) entry which is preliminary data.</text>
</comment>
<feature type="domain" description="STI1" evidence="2">
    <location>
        <begin position="292"/>
        <end position="327"/>
    </location>
</feature>
<dbReference type="Pfam" id="PF23195">
    <property type="entry name" value="UBQLN1"/>
    <property type="match status" value="3"/>
</dbReference>
<gene>
    <name evidence="3" type="ORF">V6N11_040397</name>
</gene>